<keyword evidence="3 6" id="KW-0560">Oxidoreductase</keyword>
<feature type="active site" description="Proton donor" evidence="6">
    <location>
        <position position="156"/>
    </location>
</feature>
<dbReference type="GO" id="GO:0051920">
    <property type="term" value="F:peroxiredoxin activity"/>
    <property type="evidence" value="ECO:0007669"/>
    <property type="project" value="InterPro"/>
</dbReference>
<evidence type="ECO:0000313" key="9">
    <source>
        <dbReference type="Proteomes" id="UP001241110"/>
    </source>
</evidence>
<dbReference type="Proteomes" id="UP001241110">
    <property type="component" value="Unassembled WGS sequence"/>
</dbReference>
<keyword evidence="4 6" id="KW-1015">Disulfide bond</keyword>
<keyword evidence="2 6" id="KW-0049">Antioxidant</keyword>
<feature type="disulfide bond" evidence="6">
    <location>
        <begin position="156"/>
        <end position="159"/>
    </location>
</feature>
<evidence type="ECO:0000256" key="2">
    <source>
        <dbReference type="ARBA" id="ARBA00022862"/>
    </source>
</evidence>
<dbReference type="NCBIfam" id="TIGR00778">
    <property type="entry name" value="ahpD_dom"/>
    <property type="match status" value="1"/>
</dbReference>
<dbReference type="RefSeq" id="WP_313975055.1">
    <property type="nucleotide sequence ID" value="NZ_JASJOR010000001.1"/>
</dbReference>
<dbReference type="InterPro" id="IPR004674">
    <property type="entry name" value="AhpD"/>
</dbReference>
<dbReference type="GO" id="GO:0006979">
    <property type="term" value="P:response to oxidative stress"/>
    <property type="evidence" value="ECO:0007669"/>
    <property type="project" value="InterPro"/>
</dbReference>
<dbReference type="GO" id="GO:0032843">
    <property type="term" value="F:hydroperoxide reductase activity"/>
    <property type="evidence" value="ECO:0007669"/>
    <property type="project" value="InterPro"/>
</dbReference>
<organism evidence="8 9">
    <name type="scientific">Xanthocytophaga flava</name>
    <dbReference type="NCBI Taxonomy" id="3048013"/>
    <lineage>
        <taxon>Bacteria</taxon>
        <taxon>Pseudomonadati</taxon>
        <taxon>Bacteroidota</taxon>
        <taxon>Cytophagia</taxon>
        <taxon>Cytophagales</taxon>
        <taxon>Rhodocytophagaceae</taxon>
        <taxon>Xanthocytophaga</taxon>
    </lineage>
</organism>
<keyword evidence="1 6" id="KW-0575">Peroxidase</keyword>
<dbReference type="AlphaFoldDB" id="A0AAE3QLU2"/>
<reference evidence="8" key="1">
    <citation type="submission" date="2023-05" db="EMBL/GenBank/DDBJ databases">
        <authorList>
            <person name="Zhang X."/>
        </authorList>
    </citation>
    <scope>NUCLEOTIDE SEQUENCE</scope>
    <source>
        <strain evidence="8">YF14B1</strain>
    </source>
</reference>
<feature type="domain" description="Carboxymuconolactone decarboxylase-like" evidence="7">
    <location>
        <begin position="131"/>
        <end position="192"/>
    </location>
</feature>
<evidence type="ECO:0000256" key="3">
    <source>
        <dbReference type="ARBA" id="ARBA00023002"/>
    </source>
</evidence>
<protein>
    <recommendedName>
        <fullName evidence="6">Alkyl hydroperoxide reductase AhpD</fullName>
        <ecNumber evidence="6">1.11.1.28</ecNumber>
    </recommendedName>
    <alternativeName>
        <fullName evidence="6">Alkylhydroperoxidase AhpD</fullName>
    </alternativeName>
</protein>
<dbReference type="EC" id="1.11.1.28" evidence="6"/>
<dbReference type="InterPro" id="IPR029032">
    <property type="entry name" value="AhpD-like"/>
</dbReference>
<comment type="catalytic activity">
    <reaction evidence="6">
        <text>N(6)-[(R)-dihydrolipoyl]-L-lysyl-[lipoyl-carrier protein] + a hydroperoxide = N(6)-[(R)-lipoyl]-L-lysyl-[lipoyl-carrier protein] + an alcohol + H2O</text>
        <dbReference type="Rhea" id="RHEA:62636"/>
        <dbReference type="Rhea" id="RHEA-COMP:10502"/>
        <dbReference type="Rhea" id="RHEA-COMP:16355"/>
        <dbReference type="ChEBI" id="CHEBI:15377"/>
        <dbReference type="ChEBI" id="CHEBI:30879"/>
        <dbReference type="ChEBI" id="CHEBI:35924"/>
        <dbReference type="ChEBI" id="CHEBI:83099"/>
        <dbReference type="ChEBI" id="CHEBI:83100"/>
        <dbReference type="EC" id="1.11.1.28"/>
    </reaction>
</comment>
<gene>
    <name evidence="6" type="primary">ahpD</name>
    <name evidence="8" type="ORF">QNI16_01435</name>
</gene>
<comment type="function">
    <text evidence="6">Antioxidant protein with alkyl hydroperoxidase activity. Required for the reduction of the AhpC active site cysteine residues and for the regeneration of the AhpC enzyme activity.</text>
</comment>
<dbReference type="GO" id="GO:0015036">
    <property type="term" value="F:disulfide oxidoreductase activity"/>
    <property type="evidence" value="ECO:0007669"/>
    <property type="project" value="TreeGrafter"/>
</dbReference>
<evidence type="ECO:0000256" key="6">
    <source>
        <dbReference type="HAMAP-Rule" id="MF_01676"/>
    </source>
</evidence>
<dbReference type="PANTHER" id="PTHR33930">
    <property type="entry name" value="ALKYL HYDROPEROXIDE REDUCTASE AHPD"/>
    <property type="match status" value="1"/>
</dbReference>
<dbReference type="PANTHER" id="PTHR33930:SF7">
    <property type="entry name" value="ALKYL HYDROPEROXIDE REDUCTASE AHPD"/>
    <property type="match status" value="1"/>
</dbReference>
<comment type="similarity">
    <text evidence="6">Belongs to the AhpD family.</text>
</comment>
<comment type="caution">
    <text evidence="8">The sequence shown here is derived from an EMBL/GenBank/DDBJ whole genome shotgun (WGS) entry which is preliminary data.</text>
</comment>
<proteinExistence type="inferred from homology"/>
<dbReference type="InterPro" id="IPR004675">
    <property type="entry name" value="AhpD_core"/>
</dbReference>
<feature type="disulfide bond" description="Interchain (with AhpC); in linked form" evidence="6">
    <location>
        <position position="159"/>
    </location>
</feature>
<dbReference type="EMBL" id="JASJOS010000001">
    <property type="protein sequence ID" value="MDJ1479124.1"/>
    <property type="molecule type" value="Genomic_DNA"/>
</dbReference>
<sequence>MDTLQHETLSSLLEELKVADYQPTAEVDKLAEVDHRYLRDLRINVTNALKYDNLSKKESYLLALAVAINEKHAALKTTFEALAKGEGATDAELAETIACVSLLNVNNVFYRFRHFTKKEYYEQTPAGIKMSIMMNPVLGKEFFELMSLGVSALNGCEMCVNAHEESILKVGGSQARIYDAVRLTAVMKGLTAIF</sequence>
<dbReference type="SUPFAM" id="SSF69118">
    <property type="entry name" value="AhpD-like"/>
    <property type="match status" value="1"/>
</dbReference>
<dbReference type="Pfam" id="PF02627">
    <property type="entry name" value="CMD"/>
    <property type="match status" value="1"/>
</dbReference>
<keyword evidence="5 6" id="KW-0676">Redox-active center</keyword>
<dbReference type="HAMAP" id="MF_01676">
    <property type="entry name" value="AhpD"/>
    <property type="match status" value="1"/>
</dbReference>
<dbReference type="InterPro" id="IPR003779">
    <property type="entry name" value="CMD-like"/>
</dbReference>
<dbReference type="GO" id="GO:0045454">
    <property type="term" value="P:cell redox homeostasis"/>
    <property type="evidence" value="ECO:0007669"/>
    <property type="project" value="TreeGrafter"/>
</dbReference>
<evidence type="ECO:0000256" key="5">
    <source>
        <dbReference type="ARBA" id="ARBA00023284"/>
    </source>
</evidence>
<accession>A0AAE3QLU2</accession>
<evidence type="ECO:0000259" key="7">
    <source>
        <dbReference type="Pfam" id="PF02627"/>
    </source>
</evidence>
<dbReference type="Gene3D" id="1.20.1290.10">
    <property type="entry name" value="AhpD-like"/>
    <property type="match status" value="1"/>
</dbReference>
<evidence type="ECO:0000313" key="8">
    <source>
        <dbReference type="EMBL" id="MDJ1479124.1"/>
    </source>
</evidence>
<name>A0AAE3QLU2_9BACT</name>
<evidence type="ECO:0000256" key="4">
    <source>
        <dbReference type="ARBA" id="ARBA00023157"/>
    </source>
</evidence>
<evidence type="ECO:0000256" key="1">
    <source>
        <dbReference type="ARBA" id="ARBA00022559"/>
    </source>
</evidence>
<feature type="active site" description="Cysteine sulfenic acid (-SOH) intermediate" evidence="6">
    <location>
        <position position="159"/>
    </location>
</feature>